<feature type="compositionally biased region" description="Polar residues" evidence="1">
    <location>
        <begin position="80"/>
        <end position="92"/>
    </location>
</feature>
<sequence>MLSQWKLLPLYIVTGVLFQQTTAAPVGGHQGSIKPYLASLFPTNDAVAEVEFVAAASKKTSPSITNTQAEETFDLFSTSDPVASSWRSSTTVSREEMDSCGSETPQKFNNRQQEGCGSDPTMTTRSVSRGNGRERKPADKDKSALVKRNPKPWKWWNVPTVAVW</sequence>
<name>A0A4S2MHQ2_9PEZI</name>
<evidence type="ECO:0000256" key="2">
    <source>
        <dbReference type="SAM" id="SignalP"/>
    </source>
</evidence>
<evidence type="ECO:0000313" key="4">
    <source>
        <dbReference type="Proteomes" id="UP000298138"/>
    </source>
</evidence>
<feature type="compositionally biased region" description="Basic and acidic residues" evidence="1">
    <location>
        <begin position="131"/>
        <end position="144"/>
    </location>
</feature>
<keyword evidence="4" id="KW-1185">Reference proteome</keyword>
<proteinExistence type="predicted"/>
<gene>
    <name evidence="3" type="ORF">EX30DRAFT_352655</name>
</gene>
<feature type="region of interest" description="Disordered" evidence="1">
    <location>
        <begin position="80"/>
        <end position="151"/>
    </location>
</feature>
<dbReference type="InParanoid" id="A0A4S2MHQ2"/>
<dbReference type="AlphaFoldDB" id="A0A4S2MHQ2"/>
<feature type="compositionally biased region" description="Polar residues" evidence="1">
    <location>
        <begin position="101"/>
        <end position="129"/>
    </location>
</feature>
<organism evidence="3 4">
    <name type="scientific">Ascodesmis nigricans</name>
    <dbReference type="NCBI Taxonomy" id="341454"/>
    <lineage>
        <taxon>Eukaryota</taxon>
        <taxon>Fungi</taxon>
        <taxon>Dikarya</taxon>
        <taxon>Ascomycota</taxon>
        <taxon>Pezizomycotina</taxon>
        <taxon>Pezizomycetes</taxon>
        <taxon>Pezizales</taxon>
        <taxon>Ascodesmidaceae</taxon>
        <taxon>Ascodesmis</taxon>
    </lineage>
</organism>
<accession>A0A4S2MHQ2</accession>
<evidence type="ECO:0000313" key="3">
    <source>
        <dbReference type="EMBL" id="TGZ76400.1"/>
    </source>
</evidence>
<feature type="chain" id="PRO_5020704134" evidence="2">
    <location>
        <begin position="24"/>
        <end position="164"/>
    </location>
</feature>
<feature type="signal peptide" evidence="2">
    <location>
        <begin position="1"/>
        <end position="23"/>
    </location>
</feature>
<protein>
    <submittedName>
        <fullName evidence="3">Uncharacterized protein</fullName>
    </submittedName>
</protein>
<reference evidence="3 4" key="1">
    <citation type="submission" date="2019-04" db="EMBL/GenBank/DDBJ databases">
        <title>Comparative genomics and transcriptomics to analyze fruiting body development in filamentous ascomycetes.</title>
        <authorList>
            <consortium name="DOE Joint Genome Institute"/>
            <person name="Lutkenhaus R."/>
            <person name="Traeger S."/>
            <person name="Breuer J."/>
            <person name="Kuo A."/>
            <person name="Lipzen A."/>
            <person name="Pangilinan J."/>
            <person name="Dilworth D."/>
            <person name="Sandor L."/>
            <person name="Poggeler S."/>
            <person name="Barry K."/>
            <person name="Grigoriev I.V."/>
            <person name="Nowrousian M."/>
        </authorList>
    </citation>
    <scope>NUCLEOTIDE SEQUENCE [LARGE SCALE GENOMIC DNA]</scope>
    <source>
        <strain evidence="3 4">CBS 389.68</strain>
    </source>
</reference>
<dbReference type="EMBL" id="ML220180">
    <property type="protein sequence ID" value="TGZ76400.1"/>
    <property type="molecule type" value="Genomic_DNA"/>
</dbReference>
<dbReference type="Proteomes" id="UP000298138">
    <property type="component" value="Unassembled WGS sequence"/>
</dbReference>
<keyword evidence="2" id="KW-0732">Signal</keyword>
<evidence type="ECO:0000256" key="1">
    <source>
        <dbReference type="SAM" id="MobiDB-lite"/>
    </source>
</evidence>